<gene>
    <name evidence="6" type="primary">ga22755</name>
    <name evidence="6" type="ORF">PR202_ga22755</name>
</gene>
<comment type="caution">
    <text evidence="6">The sequence shown here is derived from an EMBL/GenBank/DDBJ whole genome shotgun (WGS) entry which is preliminary data.</text>
</comment>
<name>A0AAV5D3I1_ELECO</name>
<dbReference type="InterPro" id="IPR051708">
    <property type="entry name" value="Plant_Aspart_Prot_A1"/>
</dbReference>
<reference evidence="6" key="2">
    <citation type="submission" date="2021-12" db="EMBL/GenBank/DDBJ databases">
        <title>Resequencing data analysis of finger millet.</title>
        <authorList>
            <person name="Hatakeyama M."/>
            <person name="Aluri S."/>
            <person name="Balachadran M.T."/>
            <person name="Sivarajan S.R."/>
            <person name="Poveda L."/>
            <person name="Shimizu-Inatsugi R."/>
            <person name="Schlapbach R."/>
            <person name="Sreeman S.M."/>
            <person name="Shimizu K.K."/>
        </authorList>
    </citation>
    <scope>NUCLEOTIDE SEQUENCE</scope>
</reference>
<dbReference type="Pfam" id="PF14541">
    <property type="entry name" value="TAXi_C"/>
    <property type="match status" value="1"/>
</dbReference>
<dbReference type="GO" id="GO:0006508">
    <property type="term" value="P:proteolysis"/>
    <property type="evidence" value="ECO:0007669"/>
    <property type="project" value="UniProtKB-KW"/>
</dbReference>
<evidence type="ECO:0000256" key="3">
    <source>
        <dbReference type="SAM" id="MobiDB-lite"/>
    </source>
</evidence>
<organism evidence="6 7">
    <name type="scientific">Eleusine coracana subsp. coracana</name>
    <dbReference type="NCBI Taxonomy" id="191504"/>
    <lineage>
        <taxon>Eukaryota</taxon>
        <taxon>Viridiplantae</taxon>
        <taxon>Streptophyta</taxon>
        <taxon>Embryophyta</taxon>
        <taxon>Tracheophyta</taxon>
        <taxon>Spermatophyta</taxon>
        <taxon>Magnoliopsida</taxon>
        <taxon>Liliopsida</taxon>
        <taxon>Poales</taxon>
        <taxon>Poaceae</taxon>
        <taxon>PACMAD clade</taxon>
        <taxon>Chloridoideae</taxon>
        <taxon>Cynodonteae</taxon>
        <taxon>Eleusininae</taxon>
        <taxon>Eleusine</taxon>
    </lineage>
</organism>
<dbReference type="PANTHER" id="PTHR47967">
    <property type="entry name" value="OS07G0603500 PROTEIN-RELATED"/>
    <property type="match status" value="1"/>
</dbReference>
<keyword evidence="2" id="KW-0378">Hydrolase</keyword>
<protein>
    <recommendedName>
        <fullName evidence="5">Xylanase inhibitor C-terminal domain-containing protein</fullName>
    </recommendedName>
</protein>
<dbReference type="Proteomes" id="UP001054889">
    <property type="component" value="Unassembled WGS sequence"/>
</dbReference>
<feature type="domain" description="Xylanase inhibitor C-terminal" evidence="5">
    <location>
        <begin position="221"/>
        <end position="377"/>
    </location>
</feature>
<feature type="region of interest" description="Disordered" evidence="3">
    <location>
        <begin position="61"/>
        <end position="80"/>
    </location>
</feature>
<evidence type="ECO:0000256" key="4">
    <source>
        <dbReference type="SAM" id="SignalP"/>
    </source>
</evidence>
<dbReference type="InterPro" id="IPR032799">
    <property type="entry name" value="TAXi_C"/>
</dbReference>
<dbReference type="GO" id="GO:0008233">
    <property type="term" value="F:peptidase activity"/>
    <property type="evidence" value="ECO:0007669"/>
    <property type="project" value="UniProtKB-KW"/>
</dbReference>
<feature type="compositionally biased region" description="Polar residues" evidence="3">
    <location>
        <begin position="61"/>
        <end position="70"/>
    </location>
</feature>
<evidence type="ECO:0000313" key="6">
    <source>
        <dbReference type="EMBL" id="GJN05147.1"/>
    </source>
</evidence>
<dbReference type="InterPro" id="IPR021109">
    <property type="entry name" value="Peptidase_aspartic_dom_sf"/>
</dbReference>
<feature type="signal peptide" evidence="4">
    <location>
        <begin position="1"/>
        <end position="26"/>
    </location>
</feature>
<dbReference type="GO" id="GO:0005576">
    <property type="term" value="C:extracellular region"/>
    <property type="evidence" value="ECO:0007669"/>
    <property type="project" value="TreeGrafter"/>
</dbReference>
<proteinExistence type="predicted"/>
<dbReference type="Gene3D" id="2.40.70.10">
    <property type="entry name" value="Acid Proteases"/>
    <property type="match status" value="1"/>
</dbReference>
<evidence type="ECO:0000259" key="5">
    <source>
        <dbReference type="Pfam" id="PF14541"/>
    </source>
</evidence>
<dbReference type="EMBL" id="BQKI01000011">
    <property type="protein sequence ID" value="GJN05147.1"/>
    <property type="molecule type" value="Genomic_DNA"/>
</dbReference>
<sequence>MADRNNHGIAVAFLILVLIMLQMVAAIKIPGSILSPKMMQKFFKEFASELPNLFESGRSYYDQSKPSNGEPSGGGGRSQAAATNASSYYSWSFTVGGGSNNPQPFSGMLHISTATLCGCSAIAPTAHGARCCRDRRGQSFYPSQSPTMVATPCTGSTCQSFVRQQCTDPNDTRCFYTYMYNGGLANTTGYLANDTFTFKSDPVPLVFGCGFYNQRDGYTSSYYVGLTGIQVDGKDLPIPNGTFDLDPTDGSGGVILSITVPLTFLHQRAYKLLKEELKSKIGLTPVNGSALGLDLCYTSRSLTMANIPAMALVFDGGNNNNAVMELQTRNYFFMDSDTGLECLTILPSSSKASLLGSLIQTGTHMIYDVRGNKLQFESLTQASPTRSDSSNNRSPPLYLSSLVVASMLYWIIAA</sequence>
<reference evidence="6" key="1">
    <citation type="journal article" date="2018" name="DNA Res.">
        <title>Multiple hybrid de novo genome assembly of finger millet, an orphan allotetraploid crop.</title>
        <authorList>
            <person name="Hatakeyama M."/>
            <person name="Aluri S."/>
            <person name="Balachadran M.T."/>
            <person name="Sivarajan S.R."/>
            <person name="Patrignani A."/>
            <person name="Gruter S."/>
            <person name="Poveda L."/>
            <person name="Shimizu-Inatsugi R."/>
            <person name="Baeten J."/>
            <person name="Francoijs K.J."/>
            <person name="Nataraja K.N."/>
            <person name="Reddy Y.A.N."/>
            <person name="Phadnis S."/>
            <person name="Ravikumar R.L."/>
            <person name="Schlapbach R."/>
            <person name="Sreeman S.M."/>
            <person name="Shimizu K.K."/>
        </authorList>
    </citation>
    <scope>NUCLEOTIDE SEQUENCE</scope>
</reference>
<evidence type="ECO:0000256" key="1">
    <source>
        <dbReference type="ARBA" id="ARBA00022670"/>
    </source>
</evidence>
<dbReference type="PANTHER" id="PTHR47967:SF85">
    <property type="entry name" value="OS05G0384300 PROTEIN"/>
    <property type="match status" value="1"/>
</dbReference>
<keyword evidence="4" id="KW-0732">Signal</keyword>
<feature type="chain" id="PRO_5043786444" description="Xylanase inhibitor C-terminal domain-containing protein" evidence="4">
    <location>
        <begin position="27"/>
        <end position="414"/>
    </location>
</feature>
<keyword evidence="1" id="KW-0645">Protease</keyword>
<dbReference type="AlphaFoldDB" id="A0AAV5D3I1"/>
<evidence type="ECO:0000256" key="2">
    <source>
        <dbReference type="ARBA" id="ARBA00022801"/>
    </source>
</evidence>
<accession>A0AAV5D3I1</accession>
<keyword evidence="7" id="KW-1185">Reference proteome</keyword>
<dbReference type="SUPFAM" id="SSF50630">
    <property type="entry name" value="Acid proteases"/>
    <property type="match status" value="1"/>
</dbReference>
<evidence type="ECO:0000313" key="7">
    <source>
        <dbReference type="Proteomes" id="UP001054889"/>
    </source>
</evidence>